<accession>A0A9P8Q885</accession>
<keyword evidence="1" id="KW-0560">Oxidoreductase</keyword>
<protein>
    <recommendedName>
        <fullName evidence="2">NADP-dependent oxidoreductase domain-containing protein</fullName>
    </recommendedName>
</protein>
<evidence type="ECO:0000259" key="2">
    <source>
        <dbReference type="Pfam" id="PF00248"/>
    </source>
</evidence>
<reference evidence="3" key="2">
    <citation type="submission" date="2021-01" db="EMBL/GenBank/DDBJ databases">
        <authorList>
            <person name="Schikora-Tamarit M.A."/>
        </authorList>
    </citation>
    <scope>NUCLEOTIDE SEQUENCE</scope>
    <source>
        <strain evidence="3">CBS2887</strain>
    </source>
</reference>
<dbReference type="AlphaFoldDB" id="A0A9P8Q885"/>
<dbReference type="GO" id="GO:0005829">
    <property type="term" value="C:cytosol"/>
    <property type="evidence" value="ECO:0007669"/>
    <property type="project" value="UniProtKB-ARBA"/>
</dbReference>
<dbReference type="SUPFAM" id="SSF51430">
    <property type="entry name" value="NAD(P)-linked oxidoreductase"/>
    <property type="match status" value="1"/>
</dbReference>
<evidence type="ECO:0000313" key="4">
    <source>
        <dbReference type="Proteomes" id="UP000774326"/>
    </source>
</evidence>
<dbReference type="Gene3D" id="3.20.20.100">
    <property type="entry name" value="NADP-dependent oxidoreductase domain"/>
    <property type="match status" value="1"/>
</dbReference>
<keyword evidence="4" id="KW-1185">Reference proteome</keyword>
<evidence type="ECO:0000256" key="1">
    <source>
        <dbReference type="ARBA" id="ARBA00023002"/>
    </source>
</evidence>
<reference evidence="3" key="1">
    <citation type="journal article" date="2021" name="Open Biol.">
        <title>Shared evolutionary footprints suggest mitochondrial oxidative damage underlies multiple complex I losses in fungi.</title>
        <authorList>
            <person name="Schikora-Tamarit M.A."/>
            <person name="Marcet-Houben M."/>
            <person name="Nosek J."/>
            <person name="Gabaldon T."/>
        </authorList>
    </citation>
    <scope>NUCLEOTIDE SEQUENCE</scope>
    <source>
        <strain evidence="3">CBS2887</strain>
    </source>
</reference>
<dbReference type="OrthoDB" id="48988at2759"/>
<dbReference type="Proteomes" id="UP000774326">
    <property type="component" value="Unassembled WGS sequence"/>
</dbReference>
<dbReference type="InterPro" id="IPR023210">
    <property type="entry name" value="NADP_OxRdtase_dom"/>
</dbReference>
<dbReference type="CDD" id="cd19079">
    <property type="entry name" value="AKR_EcYajO-like"/>
    <property type="match status" value="1"/>
</dbReference>
<evidence type="ECO:0000313" key="3">
    <source>
        <dbReference type="EMBL" id="KAH3685807.1"/>
    </source>
</evidence>
<organism evidence="3 4">
    <name type="scientific">Wickerhamomyces pijperi</name>
    <name type="common">Yeast</name>
    <name type="synonym">Pichia pijperi</name>
    <dbReference type="NCBI Taxonomy" id="599730"/>
    <lineage>
        <taxon>Eukaryota</taxon>
        <taxon>Fungi</taxon>
        <taxon>Dikarya</taxon>
        <taxon>Ascomycota</taxon>
        <taxon>Saccharomycotina</taxon>
        <taxon>Saccharomycetes</taxon>
        <taxon>Phaffomycetales</taxon>
        <taxon>Wickerhamomycetaceae</taxon>
        <taxon>Wickerhamomyces</taxon>
    </lineage>
</organism>
<dbReference type="FunFam" id="3.20.20.100:FF:000004">
    <property type="entry name" value="Oxidoreductase, aldo/keto reductase"/>
    <property type="match status" value="1"/>
</dbReference>
<dbReference type="PANTHER" id="PTHR43364">
    <property type="entry name" value="NADH-SPECIFIC METHYLGLYOXAL REDUCTASE-RELATED"/>
    <property type="match status" value="1"/>
</dbReference>
<dbReference type="EMBL" id="JAEUBG010001786">
    <property type="protein sequence ID" value="KAH3685807.1"/>
    <property type="molecule type" value="Genomic_DNA"/>
</dbReference>
<feature type="domain" description="NADP-dependent oxidoreductase" evidence="2">
    <location>
        <begin position="27"/>
        <end position="340"/>
    </location>
</feature>
<dbReference type="GO" id="GO:0016491">
    <property type="term" value="F:oxidoreductase activity"/>
    <property type="evidence" value="ECO:0007669"/>
    <property type="project" value="UniProtKB-KW"/>
</dbReference>
<proteinExistence type="predicted"/>
<dbReference type="InterPro" id="IPR050523">
    <property type="entry name" value="AKR_Detox_Biosynth"/>
</dbReference>
<sequence length="352" mass="39799">MSTTTTTAEDQLIEWVKLGDSGLKVSKIIIGCMSFGKKSWAEWVEDDEEKIFSILKKAYDLGLRTYDTADVYSNGYSEIILGKFLKKFAIKRDKVVILTKGFNPVDEDLDLRYGELGPNVSALDLVNSKGLSRKHIIDAIEGSVKRLGTYIDVYQIHRLDDTPKKEIMRALNDVVERGLTRYIGASSMRASDFVELQFVAEMNGWHKFISMQNYYNLIYREEEREMIHFCNRTNVGLIPWSPLARGVLARPADQSTVRTKSDASFEALGLDKLTDTDKEIIKRVQEIADKRQVSMSNVATAWVLSKGAAPIIGFNSVARVVEAVEASRIQLTKQETDYLEDPYQPKKVVAFS</sequence>
<dbReference type="PANTHER" id="PTHR43364:SF15">
    <property type="entry name" value="ARYL-ALCOHOL DEHYDROGENASE AAD16-RELATED"/>
    <property type="match status" value="1"/>
</dbReference>
<name>A0A9P8Q885_WICPI</name>
<dbReference type="InterPro" id="IPR036812">
    <property type="entry name" value="NAD(P)_OxRdtase_dom_sf"/>
</dbReference>
<dbReference type="Pfam" id="PF00248">
    <property type="entry name" value="Aldo_ket_red"/>
    <property type="match status" value="1"/>
</dbReference>
<comment type="caution">
    <text evidence="3">The sequence shown here is derived from an EMBL/GenBank/DDBJ whole genome shotgun (WGS) entry which is preliminary data.</text>
</comment>
<gene>
    <name evidence="3" type="ORF">WICPIJ_003220</name>
</gene>